<dbReference type="AlphaFoldDB" id="A0A8H4FH16"/>
<protein>
    <submittedName>
        <fullName evidence="6">Bifunctional solanapyrone synthase</fullName>
    </submittedName>
</protein>
<dbReference type="InterPro" id="IPR016169">
    <property type="entry name" value="FAD-bd_PCMH_sub2"/>
</dbReference>
<gene>
    <name evidence="6" type="ORF">GCG54_00015124</name>
</gene>
<dbReference type="PANTHER" id="PTHR42973">
    <property type="entry name" value="BINDING OXIDOREDUCTASE, PUTATIVE (AFU_ORTHOLOGUE AFUA_1G17690)-RELATED"/>
    <property type="match status" value="1"/>
</dbReference>
<dbReference type="Gene3D" id="3.30.465.10">
    <property type="match status" value="1"/>
</dbReference>
<keyword evidence="2" id="KW-0285">Flavoprotein</keyword>
<dbReference type="EMBL" id="WVTB01000066">
    <property type="protein sequence ID" value="KAF3801902.1"/>
    <property type="molecule type" value="Genomic_DNA"/>
</dbReference>
<reference evidence="6" key="1">
    <citation type="journal article" date="2020" name="Phytopathology">
        <title>Genome sequence and comparative analysis of Colletotrichum gloeosporioides isolated from Liriodendron leaves.</title>
        <authorList>
            <person name="Fu F.F."/>
            <person name="Hao Z."/>
            <person name="Wang P."/>
            <person name="Lu Y."/>
            <person name="Xue L.J."/>
            <person name="Wei G."/>
            <person name="Tian Y."/>
            <person name="Baishi H."/>
            <person name="Xu H."/>
            <person name="Shi J."/>
            <person name="Cheng T."/>
            <person name="Wang G."/>
            <person name="Yi Y."/>
            <person name="Chen J."/>
        </authorList>
    </citation>
    <scope>NUCLEOTIDE SEQUENCE</scope>
    <source>
        <strain evidence="6">Lc1</strain>
    </source>
</reference>
<dbReference type="RefSeq" id="XP_045261061.1">
    <property type="nucleotide sequence ID" value="XM_045414939.1"/>
</dbReference>
<dbReference type="Gene3D" id="3.40.462.20">
    <property type="match status" value="1"/>
</dbReference>
<accession>A0A8H4FH16</accession>
<evidence type="ECO:0000256" key="4">
    <source>
        <dbReference type="ARBA" id="ARBA00023002"/>
    </source>
</evidence>
<dbReference type="Proteomes" id="UP000613401">
    <property type="component" value="Unassembled WGS sequence"/>
</dbReference>
<dbReference type="InterPro" id="IPR006094">
    <property type="entry name" value="Oxid_FAD_bind_N"/>
</dbReference>
<keyword evidence="7" id="KW-1185">Reference proteome</keyword>
<dbReference type="SUPFAM" id="SSF56176">
    <property type="entry name" value="FAD-binding/transporter-associated domain-like"/>
    <property type="match status" value="1"/>
</dbReference>
<dbReference type="GO" id="GO:0016491">
    <property type="term" value="F:oxidoreductase activity"/>
    <property type="evidence" value="ECO:0007669"/>
    <property type="project" value="UniProtKB-KW"/>
</dbReference>
<evidence type="ECO:0000256" key="1">
    <source>
        <dbReference type="ARBA" id="ARBA00005466"/>
    </source>
</evidence>
<dbReference type="Pfam" id="PF01565">
    <property type="entry name" value="FAD_binding_4"/>
    <property type="match status" value="1"/>
</dbReference>
<keyword evidence="4" id="KW-0560">Oxidoreductase</keyword>
<feature type="domain" description="FAD-binding PCMH-type" evidence="5">
    <location>
        <begin position="77"/>
        <end position="248"/>
    </location>
</feature>
<comment type="caution">
    <text evidence="6">The sequence shown here is derived from an EMBL/GenBank/DDBJ whole genome shotgun (WGS) entry which is preliminary data.</text>
</comment>
<dbReference type="InterPro" id="IPR036318">
    <property type="entry name" value="FAD-bd_PCMH-like_sf"/>
</dbReference>
<evidence type="ECO:0000313" key="7">
    <source>
        <dbReference type="Proteomes" id="UP000613401"/>
    </source>
</evidence>
<evidence type="ECO:0000259" key="5">
    <source>
        <dbReference type="PROSITE" id="PS51387"/>
    </source>
</evidence>
<dbReference type="GeneID" id="69022229"/>
<comment type="similarity">
    <text evidence="1">Belongs to the oxygen-dependent FAD-linked oxidoreductase family.</text>
</comment>
<dbReference type="PANTHER" id="PTHR42973:SF13">
    <property type="entry name" value="FAD-BINDING PCMH-TYPE DOMAIN-CONTAINING PROTEIN"/>
    <property type="match status" value="1"/>
</dbReference>
<proteinExistence type="inferred from homology"/>
<sequence length="508" mass="56248">MLGSSFLPAFLANQPQRNNEISLSSSSCEQAVSDFDFSAISKKITLQQCGHLSLEFGSAVHMGGNDPDFSVWDAKQQEVVPACRIEPTSTSDVARALEIIVDNWCRFAVKGGGHSTNIDASNSVGGVTIDLNRMDHVELADDRSWANLGPGLVLGEAYTTLEQHELSNIAGRVADVGVPGYTLGGGISNLSPQYGLAVDNVYEYQVVLPNSTIVNASETVNPDLYFALRGGGNNFGIVTNFRSRLVPQGKLLSGDKTFHANYTAPLLDEVFDLTTTKSNDTSMCFSTRYFWDSSESRFRMSVTQAYYEPILEPAVFDSLNQLPFESSTVRVDWMSNFAMENVGSRVLRRLYATVTFRPSRELYEQVQDIFAEEAEAVKDTPGFTSSIVLQALHINAIKAMEVRGGNALGIESDEPLNIALFTLGWRDREDDEAMNAYADRWLARSKQRASEMNLLHPWLYINYAKHDQDPFSGYGETNKLRLQRIQKAVDPRGIMTSQGLCRGSFKLN</sequence>
<name>A0A8H4FH16_COLGL</name>
<organism evidence="6 7">
    <name type="scientific">Colletotrichum gloeosporioides</name>
    <name type="common">Anthracnose fungus</name>
    <name type="synonym">Glomerella cingulata</name>
    <dbReference type="NCBI Taxonomy" id="474922"/>
    <lineage>
        <taxon>Eukaryota</taxon>
        <taxon>Fungi</taxon>
        <taxon>Dikarya</taxon>
        <taxon>Ascomycota</taxon>
        <taxon>Pezizomycotina</taxon>
        <taxon>Sordariomycetes</taxon>
        <taxon>Hypocreomycetidae</taxon>
        <taxon>Glomerellales</taxon>
        <taxon>Glomerellaceae</taxon>
        <taxon>Colletotrichum</taxon>
        <taxon>Colletotrichum gloeosporioides species complex</taxon>
    </lineage>
</organism>
<keyword evidence="3" id="KW-0274">FAD</keyword>
<dbReference type="InterPro" id="IPR050416">
    <property type="entry name" value="FAD-linked_Oxidoreductase"/>
</dbReference>
<reference evidence="6" key="2">
    <citation type="submission" date="2020-03" db="EMBL/GenBank/DDBJ databases">
        <authorList>
            <person name="Fu F.-F."/>
            <person name="Chen J."/>
        </authorList>
    </citation>
    <scope>NUCLEOTIDE SEQUENCE</scope>
    <source>
        <strain evidence="6">Lc1</strain>
    </source>
</reference>
<dbReference type="InterPro" id="IPR016166">
    <property type="entry name" value="FAD-bd_PCMH"/>
</dbReference>
<evidence type="ECO:0000256" key="2">
    <source>
        <dbReference type="ARBA" id="ARBA00022630"/>
    </source>
</evidence>
<evidence type="ECO:0000256" key="3">
    <source>
        <dbReference type="ARBA" id="ARBA00022827"/>
    </source>
</evidence>
<dbReference type="PROSITE" id="PS51387">
    <property type="entry name" value="FAD_PCMH"/>
    <property type="match status" value="1"/>
</dbReference>
<dbReference type="GO" id="GO:0071949">
    <property type="term" value="F:FAD binding"/>
    <property type="evidence" value="ECO:0007669"/>
    <property type="project" value="InterPro"/>
</dbReference>
<evidence type="ECO:0000313" key="6">
    <source>
        <dbReference type="EMBL" id="KAF3801902.1"/>
    </source>
</evidence>